<evidence type="ECO:0000313" key="2">
    <source>
        <dbReference type="Proteomes" id="UP000031774"/>
    </source>
</evidence>
<dbReference type="Proteomes" id="UP000031774">
    <property type="component" value="Chromosome"/>
</dbReference>
<proteinExistence type="predicted"/>
<sequence length="774" mass="85272">MEQLGHDVVSLGSLDIRDPLRQELVKSLAADRWIRLGQAGGSGDAKLWLDDIAIDLPAVVDTDQDSTVNAVQHVLEVGDLVLRPQQPGGLSRPHTVLVGGPGQGKSTLSQLIAQAYRVAMLTDVSVGPNAQTIVDGTREALHRLNLAVPANRRWPVRIDLAKYAEELGSGRDTSLLRWIAQHLSKRTVDSVQPSKLRDWLRAWPWALILDGLDEVPSQVSRRAVYEKVDELLTDAEDLNADLLVVVTTRPTGYDERFPEDQFRHLQLQRVPPGQAAAFAERIIAKRFPEDEDMRLKVVGRMREAAGDQLTVRLMETPLQVTIMSLIVEKYPTLPPDRFTLFNLYYRTVSEREIAKDIPDARFLSQNSTQIDKLHEQVGLRLQVTSETADGADAHMSHSALHALAAALMEARGFDVDEATERASAIVGAATTRLVLLVPRDSGVGFDIRTLQELMAARAIVEGDDSQVISRLRAIAHHPHWRNTWLLAVGALLKQSDRFERQVLDLLRQLDSEPRRLRDHFPSAPSLAADILDDNLAVGRPSFERGLVACLLTALNRPSVSHLNRLAEGFLNVSDTFRKTVFEQLGTARTSGPMRRAAAVLILDAMERIASDPGRLNSIRITKNRFAITETENQAYAMWNLLHRAPSASRNSELVVDLAEHLKVTVQMPGLASADVDQLRAGFDSLQGSQFILVGSEPGTVIPLDLQSGSKEPLLEALETEDVAATLDMALNALPETHWNIEAMLGALLKPAQSRLPVGQELLKEMVAAQAASAP</sequence>
<accession>A0A0B5IDH1</accession>
<keyword evidence="2" id="KW-1185">Reference proteome</keyword>
<dbReference type="KEGG" id="svt:SVTN_33640"/>
<protein>
    <recommendedName>
        <fullName evidence="3">NACHT domain-containing protein</fullName>
    </recommendedName>
</protein>
<evidence type="ECO:0000313" key="1">
    <source>
        <dbReference type="EMBL" id="AJF68552.1"/>
    </source>
</evidence>
<reference evidence="1 2" key="1">
    <citation type="submission" date="2014-12" db="EMBL/GenBank/DDBJ databases">
        <title>Complete genome sequence of Streptomyces vietnamensis strain GIMV4.0001, a genetic manipulable producer of the benzoisochromanequinone antibiotic granaticin.</title>
        <authorList>
            <person name="Deng M.R."/>
            <person name="Guo J."/>
            <person name="Ma L.Y."/>
            <person name="Feng G.D."/>
            <person name="Mo C.Y."/>
            <person name="Zhu H.H."/>
        </authorList>
    </citation>
    <scope>NUCLEOTIDE SEQUENCE [LARGE SCALE GENOMIC DNA]</scope>
    <source>
        <strain evidence="2">GIMV4.0001</strain>
    </source>
</reference>
<dbReference type="EMBL" id="CP010407">
    <property type="protein sequence ID" value="AJF68552.1"/>
    <property type="molecule type" value="Genomic_DNA"/>
</dbReference>
<dbReference type="SUPFAM" id="SSF52540">
    <property type="entry name" value="P-loop containing nucleoside triphosphate hydrolases"/>
    <property type="match status" value="1"/>
</dbReference>
<dbReference type="Gene3D" id="3.40.50.300">
    <property type="entry name" value="P-loop containing nucleotide triphosphate hydrolases"/>
    <property type="match status" value="1"/>
</dbReference>
<gene>
    <name evidence="1" type="ORF">SVTN_33640</name>
</gene>
<dbReference type="AlphaFoldDB" id="A0A0B5IDH1"/>
<name>A0A0B5IDH1_9ACTN</name>
<organism evidence="1 2">
    <name type="scientific">Streptomyces vietnamensis</name>
    <dbReference type="NCBI Taxonomy" id="362257"/>
    <lineage>
        <taxon>Bacteria</taxon>
        <taxon>Bacillati</taxon>
        <taxon>Actinomycetota</taxon>
        <taxon>Actinomycetes</taxon>
        <taxon>Kitasatosporales</taxon>
        <taxon>Streptomycetaceae</taxon>
        <taxon>Streptomyces</taxon>
    </lineage>
</organism>
<dbReference type="HOGENOM" id="CLU_361266_0_0_11"/>
<dbReference type="InterPro" id="IPR027417">
    <property type="entry name" value="P-loop_NTPase"/>
</dbReference>
<evidence type="ECO:0008006" key="3">
    <source>
        <dbReference type="Google" id="ProtNLM"/>
    </source>
</evidence>